<reference evidence="11" key="1">
    <citation type="submission" date="2016-09" db="EMBL/GenBank/DDBJ databases">
        <title>Genomics of Clostridium taeniosporum, an organism which forms endospores with ribbon-like appendages.</title>
        <authorList>
            <person name="Walker J.R."/>
        </authorList>
    </citation>
    <scope>NUCLEOTIDE SEQUENCE [LARGE SCALE GENOMIC DNA]</scope>
    <source>
        <strain evidence="11">1/k</strain>
    </source>
</reference>
<dbReference type="GO" id="GO:0051537">
    <property type="term" value="F:2 iron, 2 sulfur cluster binding"/>
    <property type="evidence" value="ECO:0007669"/>
    <property type="project" value="UniProtKB-KW"/>
</dbReference>
<keyword evidence="5" id="KW-0408">Iron</keyword>
<keyword evidence="3" id="KW-0479">Metal-binding</keyword>
<feature type="domain" description="BFD-like [2Fe-2S]-binding" evidence="9">
    <location>
        <begin position="6"/>
        <end position="53"/>
    </location>
</feature>
<keyword evidence="4" id="KW-0249">Electron transport</keyword>
<evidence type="ECO:0000256" key="6">
    <source>
        <dbReference type="ARBA" id="ARBA00023014"/>
    </source>
</evidence>
<dbReference type="InterPro" id="IPR041854">
    <property type="entry name" value="BFD-like_2Fe2S-bd_dom_sf"/>
</dbReference>
<evidence type="ECO:0000256" key="7">
    <source>
        <dbReference type="ARBA" id="ARBA00039386"/>
    </source>
</evidence>
<dbReference type="PANTHER" id="PTHR37424">
    <property type="entry name" value="BACTERIOFERRITIN-ASSOCIATED FERREDOXIN"/>
    <property type="match status" value="1"/>
</dbReference>
<dbReference type="InterPro" id="IPR007419">
    <property type="entry name" value="BFD-like_2Fe2S-bd_dom"/>
</dbReference>
<dbReference type="AlphaFoldDB" id="A0A1D7XMZ0"/>
<dbReference type="RefSeq" id="WP_069680820.1">
    <property type="nucleotide sequence ID" value="NZ_CP017253.2"/>
</dbReference>
<evidence type="ECO:0000313" key="10">
    <source>
        <dbReference type="EMBL" id="AOR24696.1"/>
    </source>
</evidence>
<keyword evidence="1" id="KW-0813">Transport</keyword>
<evidence type="ECO:0000256" key="1">
    <source>
        <dbReference type="ARBA" id="ARBA00022448"/>
    </source>
</evidence>
<dbReference type="STRING" id="394958.BGI42_13520"/>
<evidence type="ECO:0000313" key="11">
    <source>
        <dbReference type="Proteomes" id="UP000094652"/>
    </source>
</evidence>
<accession>A0A1D7XMZ0</accession>
<evidence type="ECO:0000259" key="9">
    <source>
        <dbReference type="Pfam" id="PF04324"/>
    </source>
</evidence>
<proteinExistence type="inferred from homology"/>
<sequence length="56" mass="5813">MDMSEVICGCVGVTAQDIKDAMNNGATTLEEVQEATNAGTCCGGCVDKIEEIMIAK</sequence>
<organism evidence="10 11">
    <name type="scientific">Clostridium taeniosporum</name>
    <dbReference type="NCBI Taxonomy" id="394958"/>
    <lineage>
        <taxon>Bacteria</taxon>
        <taxon>Bacillati</taxon>
        <taxon>Bacillota</taxon>
        <taxon>Clostridia</taxon>
        <taxon>Eubacteriales</taxon>
        <taxon>Clostridiaceae</taxon>
        <taxon>Clostridium</taxon>
    </lineage>
</organism>
<dbReference type="Gene3D" id="1.10.10.1100">
    <property type="entry name" value="BFD-like [2Fe-2S]-binding domain"/>
    <property type="match status" value="1"/>
</dbReference>
<dbReference type="InterPro" id="IPR052371">
    <property type="entry name" value="BFD-associated_ferredoxin"/>
</dbReference>
<evidence type="ECO:0000256" key="4">
    <source>
        <dbReference type="ARBA" id="ARBA00022982"/>
    </source>
</evidence>
<dbReference type="GO" id="GO:0046872">
    <property type="term" value="F:metal ion binding"/>
    <property type="evidence" value="ECO:0007669"/>
    <property type="project" value="UniProtKB-KW"/>
</dbReference>
<keyword evidence="2" id="KW-0001">2Fe-2S</keyword>
<keyword evidence="11" id="KW-1185">Reference proteome</keyword>
<dbReference type="EMBL" id="CP017253">
    <property type="protein sequence ID" value="AOR24696.1"/>
    <property type="molecule type" value="Genomic_DNA"/>
</dbReference>
<evidence type="ECO:0000256" key="5">
    <source>
        <dbReference type="ARBA" id="ARBA00023004"/>
    </source>
</evidence>
<evidence type="ECO:0000256" key="3">
    <source>
        <dbReference type="ARBA" id="ARBA00022723"/>
    </source>
</evidence>
<evidence type="ECO:0000256" key="2">
    <source>
        <dbReference type="ARBA" id="ARBA00022714"/>
    </source>
</evidence>
<dbReference type="OrthoDB" id="15293at2"/>
<gene>
    <name evidence="10" type="ORF">BGI42_13520</name>
</gene>
<name>A0A1D7XMZ0_9CLOT</name>
<dbReference type="KEGG" id="ctae:BGI42_13520"/>
<comment type="similarity">
    <text evidence="8">Belongs to the Bfd family.</text>
</comment>
<dbReference type="Pfam" id="PF04324">
    <property type="entry name" value="Fer2_BFD"/>
    <property type="match status" value="1"/>
</dbReference>
<dbReference type="PANTHER" id="PTHR37424:SF1">
    <property type="entry name" value="BACTERIOFERRITIN-ASSOCIATED FERREDOXIN"/>
    <property type="match status" value="1"/>
</dbReference>
<keyword evidence="6" id="KW-0411">Iron-sulfur</keyword>
<protein>
    <recommendedName>
        <fullName evidence="7">Bacterioferritin-associated ferredoxin</fullName>
    </recommendedName>
</protein>
<dbReference type="Proteomes" id="UP000094652">
    <property type="component" value="Chromosome"/>
</dbReference>
<evidence type="ECO:0000256" key="8">
    <source>
        <dbReference type="ARBA" id="ARBA00046332"/>
    </source>
</evidence>